<comment type="caution">
    <text evidence="1">The sequence shown here is derived from an EMBL/GenBank/DDBJ whole genome shotgun (WGS) entry which is preliminary data.</text>
</comment>
<name>A0ABQ1YLT0_9BACT</name>
<gene>
    <name evidence="1" type="ORF">GCM10007423_19440</name>
</gene>
<reference evidence="2" key="1">
    <citation type="journal article" date="2019" name="Int. J. Syst. Evol. Microbiol.">
        <title>The Global Catalogue of Microorganisms (GCM) 10K type strain sequencing project: providing services to taxonomists for standard genome sequencing and annotation.</title>
        <authorList>
            <consortium name="The Broad Institute Genomics Platform"/>
            <consortium name="The Broad Institute Genome Sequencing Center for Infectious Disease"/>
            <person name="Wu L."/>
            <person name="Ma J."/>
        </authorList>
    </citation>
    <scope>NUCLEOTIDE SEQUENCE [LARGE SCALE GENOMIC DNA]</scope>
    <source>
        <strain evidence="2">CGMCC 1.15288</strain>
    </source>
</reference>
<organism evidence="1 2">
    <name type="scientific">Dyadobacter endophyticus</name>
    <dbReference type="NCBI Taxonomy" id="1749036"/>
    <lineage>
        <taxon>Bacteria</taxon>
        <taxon>Pseudomonadati</taxon>
        <taxon>Bacteroidota</taxon>
        <taxon>Cytophagia</taxon>
        <taxon>Cytophagales</taxon>
        <taxon>Spirosomataceae</taxon>
        <taxon>Dyadobacter</taxon>
    </lineage>
</organism>
<dbReference type="EMBL" id="BMIA01000001">
    <property type="protein sequence ID" value="GGH30945.1"/>
    <property type="molecule type" value="Genomic_DNA"/>
</dbReference>
<evidence type="ECO:0000313" key="2">
    <source>
        <dbReference type="Proteomes" id="UP000600214"/>
    </source>
</evidence>
<proteinExistence type="predicted"/>
<protein>
    <submittedName>
        <fullName evidence="1">Uncharacterized protein</fullName>
    </submittedName>
</protein>
<keyword evidence="2" id="KW-1185">Reference proteome</keyword>
<evidence type="ECO:0000313" key="1">
    <source>
        <dbReference type="EMBL" id="GGH30945.1"/>
    </source>
</evidence>
<sequence length="78" mass="8685">MPLLLLTPIFGVAVGLLDLDKIIIKRNFFGIRCTICGGNLVVYPKMSFAGRLAKIASLGKLQPECYECEACKKRYTLF</sequence>
<accession>A0ABQ1YLT0</accession>
<dbReference type="RefSeq" id="WP_188931119.1">
    <property type="nucleotide sequence ID" value="NZ_BMIA01000001.1"/>
</dbReference>
<dbReference type="Proteomes" id="UP000600214">
    <property type="component" value="Unassembled WGS sequence"/>
</dbReference>